<evidence type="ECO:0008006" key="4">
    <source>
        <dbReference type="Google" id="ProtNLM"/>
    </source>
</evidence>
<protein>
    <recommendedName>
        <fullName evidence="4">Ig-like domain-containing protein</fullName>
    </recommendedName>
</protein>
<dbReference type="AlphaFoldDB" id="A0A1F7J993"/>
<evidence type="ECO:0000256" key="1">
    <source>
        <dbReference type="SAM" id="SignalP"/>
    </source>
</evidence>
<dbReference type="EMBL" id="MGAR01000013">
    <property type="protein sequence ID" value="OGK52156.1"/>
    <property type="molecule type" value="Genomic_DNA"/>
</dbReference>
<gene>
    <name evidence="2" type="ORF">A2966_02020</name>
</gene>
<keyword evidence="1" id="KW-0732">Signal</keyword>
<accession>A0A1F7J993</accession>
<dbReference type="Proteomes" id="UP000176480">
    <property type="component" value="Unassembled WGS sequence"/>
</dbReference>
<name>A0A1F7J993_9BACT</name>
<organism evidence="2 3">
    <name type="scientific">Candidatus Roizmanbacteria bacterium RIFCSPLOWO2_01_FULL_41_22</name>
    <dbReference type="NCBI Taxonomy" id="1802067"/>
    <lineage>
        <taxon>Bacteria</taxon>
        <taxon>Candidatus Roizmaniibacteriota</taxon>
    </lineage>
</organism>
<proteinExistence type="predicted"/>
<reference evidence="2 3" key="1">
    <citation type="journal article" date="2016" name="Nat. Commun.">
        <title>Thousands of microbial genomes shed light on interconnected biogeochemical processes in an aquifer system.</title>
        <authorList>
            <person name="Anantharaman K."/>
            <person name="Brown C.T."/>
            <person name="Hug L.A."/>
            <person name="Sharon I."/>
            <person name="Castelle C.J."/>
            <person name="Probst A.J."/>
            <person name="Thomas B.C."/>
            <person name="Singh A."/>
            <person name="Wilkins M.J."/>
            <person name="Karaoz U."/>
            <person name="Brodie E.L."/>
            <person name="Williams K.H."/>
            <person name="Hubbard S.S."/>
            <person name="Banfield J.F."/>
        </authorList>
    </citation>
    <scope>NUCLEOTIDE SEQUENCE [LARGE SCALE GENOMIC DNA]</scope>
</reference>
<evidence type="ECO:0000313" key="3">
    <source>
        <dbReference type="Proteomes" id="UP000176480"/>
    </source>
</evidence>
<feature type="chain" id="PRO_5009529427" description="Ig-like domain-containing protein" evidence="1">
    <location>
        <begin position="31"/>
        <end position="164"/>
    </location>
</feature>
<sequence>MFSRHRFPFANLFAVALLTALSIAPPDAQAQQTQPPNNCWHQGVNPPVANCQVTNPTIFSPSKAVLTDSQGKKLTAVSLSGLKPDDPRWSYGKRTTIEATFTNDGVTSIVPVRVYFSDRSQVGPITIPHRPTPKNCQVVGTSKYDNGKKNYSWAYQSCLQGQGK</sequence>
<comment type="caution">
    <text evidence="2">The sequence shown here is derived from an EMBL/GenBank/DDBJ whole genome shotgun (WGS) entry which is preliminary data.</text>
</comment>
<evidence type="ECO:0000313" key="2">
    <source>
        <dbReference type="EMBL" id="OGK52156.1"/>
    </source>
</evidence>
<feature type="signal peptide" evidence="1">
    <location>
        <begin position="1"/>
        <end position="30"/>
    </location>
</feature>